<dbReference type="Proteomes" id="UP000306145">
    <property type="component" value="Unassembled WGS sequence"/>
</dbReference>
<evidence type="ECO:0000313" key="2">
    <source>
        <dbReference type="Proteomes" id="UP000306145"/>
    </source>
</evidence>
<reference evidence="1 2" key="1">
    <citation type="submission" date="2019-06" db="EMBL/GenBank/DDBJ databases">
        <title>Micromonospora ordensis sp. nov., isolated from deep marine sediment.</title>
        <authorList>
            <person name="Veyisoglu A."/>
            <person name="Carro L."/>
            <person name="Klenk H.-P."/>
            <person name="Sahin N."/>
        </authorList>
    </citation>
    <scope>NUCLEOTIDE SEQUENCE [LARGE SCALE GENOMIC DNA]</scope>
    <source>
        <strain evidence="1 2">S2509</strain>
    </source>
</reference>
<organism evidence="1 2">
    <name type="scientific">Micromonospora orduensis</name>
    <dbReference type="NCBI Taxonomy" id="1420891"/>
    <lineage>
        <taxon>Bacteria</taxon>
        <taxon>Bacillati</taxon>
        <taxon>Actinomycetota</taxon>
        <taxon>Actinomycetes</taxon>
        <taxon>Micromonosporales</taxon>
        <taxon>Micromonosporaceae</taxon>
        <taxon>Micromonospora</taxon>
    </lineage>
</organism>
<dbReference type="AlphaFoldDB" id="A0A5C4QXZ1"/>
<proteinExistence type="predicted"/>
<name>A0A5C4QXZ1_9ACTN</name>
<gene>
    <name evidence="1" type="ORF">FHG89_04995</name>
</gene>
<sequence>MIEAWPTAEDADRRSKFIQDTLKSMQILGTEYHYRADQGRVLVRVSGKVKPSLAKKVETAMAGL</sequence>
<dbReference type="RefSeq" id="WP_139583151.1">
    <property type="nucleotide sequence ID" value="NZ_VDFY01000093.1"/>
</dbReference>
<accession>A0A5C4QXZ1</accession>
<dbReference type="EMBL" id="VDFY01000093">
    <property type="protein sequence ID" value="TNH30884.1"/>
    <property type="molecule type" value="Genomic_DNA"/>
</dbReference>
<evidence type="ECO:0000313" key="1">
    <source>
        <dbReference type="EMBL" id="TNH30884.1"/>
    </source>
</evidence>
<keyword evidence="2" id="KW-1185">Reference proteome</keyword>
<protein>
    <submittedName>
        <fullName evidence="1">Uncharacterized protein</fullName>
    </submittedName>
</protein>
<dbReference type="OrthoDB" id="3629459at2"/>
<comment type="caution">
    <text evidence="1">The sequence shown here is derived from an EMBL/GenBank/DDBJ whole genome shotgun (WGS) entry which is preliminary data.</text>
</comment>